<dbReference type="GO" id="GO:0000981">
    <property type="term" value="F:DNA-binding transcription factor activity, RNA polymerase II-specific"/>
    <property type="evidence" value="ECO:0007669"/>
    <property type="project" value="InterPro"/>
</dbReference>
<dbReference type="PROSITE" id="PS00463">
    <property type="entry name" value="ZN2_CY6_FUNGAL_1"/>
    <property type="match status" value="1"/>
</dbReference>
<keyword evidence="5" id="KW-0539">Nucleus</keyword>
<dbReference type="Gene3D" id="4.10.240.10">
    <property type="entry name" value="Zn(2)-C6 fungal-type DNA-binding domain"/>
    <property type="match status" value="1"/>
</dbReference>
<comment type="subcellular location">
    <subcellularLocation>
        <location evidence="1">Nucleus</location>
    </subcellularLocation>
</comment>
<evidence type="ECO:0000256" key="3">
    <source>
        <dbReference type="ARBA" id="ARBA00023125"/>
    </source>
</evidence>
<evidence type="ECO:0000313" key="8">
    <source>
        <dbReference type="EMBL" id="KAF5845321.1"/>
    </source>
</evidence>
<dbReference type="EMBL" id="WNKQ01000019">
    <property type="protein sequence ID" value="KAF5845321.1"/>
    <property type="molecule type" value="Genomic_DNA"/>
</dbReference>
<dbReference type="SMART" id="SM00066">
    <property type="entry name" value="GAL4"/>
    <property type="match status" value="1"/>
</dbReference>
<dbReference type="SUPFAM" id="SSF57701">
    <property type="entry name" value="Zn2/Cys6 DNA-binding domain"/>
    <property type="match status" value="1"/>
</dbReference>
<keyword evidence="2" id="KW-0805">Transcription regulation</keyword>
<reference evidence="8" key="1">
    <citation type="submission" date="2019-11" db="EMBL/GenBank/DDBJ databases">
        <title>Bipolaris sorokiniana Genome sequencing.</title>
        <authorList>
            <person name="Wang H."/>
        </authorList>
    </citation>
    <scope>NUCLEOTIDE SEQUENCE</scope>
</reference>
<evidence type="ECO:0000256" key="1">
    <source>
        <dbReference type="ARBA" id="ARBA00004123"/>
    </source>
</evidence>
<sequence length="727" mass="81754">MRRRPYYPRYLDDFALPHGQTRGCTHFKALASRCNGLPCRQPACQRSVDFWHHPIRAPGALYSSQQPRPRTWHMIGLPHTSATSARAQPETDGSPSPKSASLAPIMDVREGRIGNAFACERCRKHKVRCVPSDTPSICQRCQKARVECVEHVARRRPAKARTDGQTPSKLRDFDKKLDKLSAIVATMAPSPAQTSLPSVVTIPSQLAVLDPPQQAPTAKQAIAPTVPLSSAPSTALLPSPGSQPENSLPFWESFNETLSCLGRLDPLIRSISLVHMQMLLDTYRGMVDYFPFVIVPRDCRCQDLFHNRPMLLFAVLTAASYDSPQLRHTLSQEFRKVVMTKIMKGEKSLDLLQGLLVFIAWHQHYMDAQAVSITLLLQLCLGIAHDLGLDNISRAARSPLHKDDPRDKEAKRAYLGCYYLSSNIGLMQPLKARSMSHTTTVRNYASELASSWENKTDTVLPILMDVCQYMEDVEETFRSQSEQAVVVRTQVNRLNEKWENIRLSSKLQANDFATLQWLQLAARIHLYRIAASVDLVDRDCTPWASGFQLSLRVTYVRSLEQFLDNTTKLSSNQFESISLIDWLNLVNTITSLSKLALYASPIPGWDPSELQLARTFDHYRDQLSSLMPRPRDTSNNREDAFERFRRITSIMRLALHDAPGRRSPNGTTFELSTGSGRTVSLLHNLALPKINGGITNGAEKLPSLRDVNPSFDVTSNDFHWKFLLGTV</sequence>
<dbReference type="PANTHER" id="PTHR31845">
    <property type="entry name" value="FINGER DOMAIN PROTEIN, PUTATIVE-RELATED"/>
    <property type="match status" value="1"/>
</dbReference>
<evidence type="ECO:0000256" key="2">
    <source>
        <dbReference type="ARBA" id="ARBA00023015"/>
    </source>
</evidence>
<evidence type="ECO:0000256" key="5">
    <source>
        <dbReference type="ARBA" id="ARBA00023242"/>
    </source>
</evidence>
<dbReference type="CDD" id="cd00067">
    <property type="entry name" value="GAL4"/>
    <property type="match status" value="1"/>
</dbReference>
<dbReference type="GO" id="GO:0005634">
    <property type="term" value="C:nucleus"/>
    <property type="evidence" value="ECO:0007669"/>
    <property type="project" value="UniProtKB-SubCell"/>
</dbReference>
<keyword evidence="4" id="KW-0804">Transcription</keyword>
<evidence type="ECO:0000259" key="7">
    <source>
        <dbReference type="PROSITE" id="PS50048"/>
    </source>
</evidence>
<dbReference type="GO" id="GO:0008270">
    <property type="term" value="F:zinc ion binding"/>
    <property type="evidence" value="ECO:0007669"/>
    <property type="project" value="InterPro"/>
</dbReference>
<proteinExistence type="predicted"/>
<dbReference type="InterPro" id="IPR051089">
    <property type="entry name" value="prtT"/>
</dbReference>
<keyword evidence="3" id="KW-0238">DNA-binding</keyword>
<name>A0A8H5Z863_COCSA</name>
<dbReference type="Proteomes" id="UP000624244">
    <property type="component" value="Unassembled WGS sequence"/>
</dbReference>
<evidence type="ECO:0000313" key="9">
    <source>
        <dbReference type="Proteomes" id="UP000624244"/>
    </source>
</evidence>
<dbReference type="PROSITE" id="PS50048">
    <property type="entry name" value="ZN2_CY6_FUNGAL_2"/>
    <property type="match status" value="1"/>
</dbReference>
<dbReference type="CDD" id="cd12148">
    <property type="entry name" value="fungal_TF_MHR"/>
    <property type="match status" value="1"/>
</dbReference>
<organism evidence="8 9">
    <name type="scientific">Cochliobolus sativus</name>
    <name type="common">Common root rot and spot blotch fungus</name>
    <name type="synonym">Bipolaris sorokiniana</name>
    <dbReference type="NCBI Taxonomy" id="45130"/>
    <lineage>
        <taxon>Eukaryota</taxon>
        <taxon>Fungi</taxon>
        <taxon>Dikarya</taxon>
        <taxon>Ascomycota</taxon>
        <taxon>Pezizomycotina</taxon>
        <taxon>Dothideomycetes</taxon>
        <taxon>Pleosporomycetidae</taxon>
        <taxon>Pleosporales</taxon>
        <taxon>Pleosporineae</taxon>
        <taxon>Pleosporaceae</taxon>
        <taxon>Bipolaris</taxon>
    </lineage>
</organism>
<gene>
    <name evidence="8" type="ORF">GGP41_002978</name>
</gene>
<dbReference type="PANTHER" id="PTHR31845:SF10">
    <property type="entry name" value="ZN(II)2CYS6 TRANSCRIPTION FACTOR (EUROFUNG)"/>
    <property type="match status" value="1"/>
</dbReference>
<dbReference type="AlphaFoldDB" id="A0A8H5Z863"/>
<comment type="caution">
    <text evidence="8">The sequence shown here is derived from an EMBL/GenBank/DDBJ whole genome shotgun (WGS) entry which is preliminary data.</text>
</comment>
<accession>A0A8H5Z863</accession>
<evidence type="ECO:0000256" key="6">
    <source>
        <dbReference type="SAM" id="MobiDB-lite"/>
    </source>
</evidence>
<dbReference type="Pfam" id="PF00172">
    <property type="entry name" value="Zn_clus"/>
    <property type="match status" value="1"/>
</dbReference>
<dbReference type="InterPro" id="IPR001138">
    <property type="entry name" value="Zn2Cys6_DnaBD"/>
</dbReference>
<dbReference type="InterPro" id="IPR036864">
    <property type="entry name" value="Zn2-C6_fun-type_DNA-bd_sf"/>
</dbReference>
<dbReference type="GO" id="GO:0000976">
    <property type="term" value="F:transcription cis-regulatory region binding"/>
    <property type="evidence" value="ECO:0007669"/>
    <property type="project" value="TreeGrafter"/>
</dbReference>
<evidence type="ECO:0000256" key="4">
    <source>
        <dbReference type="ARBA" id="ARBA00023163"/>
    </source>
</evidence>
<feature type="region of interest" description="Disordered" evidence="6">
    <location>
        <begin position="81"/>
        <end position="102"/>
    </location>
</feature>
<protein>
    <recommendedName>
        <fullName evidence="7">Zn(2)-C6 fungal-type domain-containing protein</fullName>
    </recommendedName>
</protein>
<feature type="domain" description="Zn(2)-C6 fungal-type" evidence="7">
    <location>
        <begin position="118"/>
        <end position="150"/>
    </location>
</feature>
<feature type="compositionally biased region" description="Polar residues" evidence="6">
    <location>
        <begin position="81"/>
        <end position="99"/>
    </location>
</feature>